<sequence>MSSTILVPSLDSITVNNIIDRDRYRCLTEDEIKTLSTEQYKQYMNQPVGFVGTDRYKRYHVQAPNNDNKHRIIWDQVDSCLFREWAFESQWDGLLRATTGYLKFKDLFEEHLGSADIHKMNDKEVEIFLSKAIGHVRNWVRLCVKQGTARHEKIKLSNGDTSETFSFVCDTTPNARGFAAIDPTCLGASHSNVDPAPATSLEMERAEVQLEEDVNARLERIRQLILGFKDKDFPLMVGEVSKYLTEAARREMN</sequence>
<accession>A0AAV9W224</accession>
<gene>
    <name evidence="1" type="ORF">TWF481_010401</name>
</gene>
<dbReference type="EMBL" id="JAVHJL010000007">
    <property type="protein sequence ID" value="KAK6500044.1"/>
    <property type="molecule type" value="Genomic_DNA"/>
</dbReference>
<protein>
    <submittedName>
        <fullName evidence="1">Uncharacterized protein</fullName>
    </submittedName>
</protein>
<keyword evidence="2" id="KW-1185">Reference proteome</keyword>
<evidence type="ECO:0000313" key="2">
    <source>
        <dbReference type="Proteomes" id="UP001370758"/>
    </source>
</evidence>
<organism evidence="1 2">
    <name type="scientific">Arthrobotrys musiformis</name>
    <dbReference type="NCBI Taxonomy" id="47236"/>
    <lineage>
        <taxon>Eukaryota</taxon>
        <taxon>Fungi</taxon>
        <taxon>Dikarya</taxon>
        <taxon>Ascomycota</taxon>
        <taxon>Pezizomycotina</taxon>
        <taxon>Orbiliomycetes</taxon>
        <taxon>Orbiliales</taxon>
        <taxon>Orbiliaceae</taxon>
        <taxon>Arthrobotrys</taxon>
    </lineage>
</organism>
<reference evidence="1 2" key="1">
    <citation type="submission" date="2023-08" db="EMBL/GenBank/DDBJ databases">
        <authorList>
            <person name="Palmer J.M."/>
        </authorList>
    </citation>
    <scope>NUCLEOTIDE SEQUENCE [LARGE SCALE GENOMIC DNA]</scope>
    <source>
        <strain evidence="1 2">TWF481</strain>
    </source>
</reference>
<dbReference type="Proteomes" id="UP001370758">
    <property type="component" value="Unassembled WGS sequence"/>
</dbReference>
<comment type="caution">
    <text evidence="1">The sequence shown here is derived from an EMBL/GenBank/DDBJ whole genome shotgun (WGS) entry which is preliminary data.</text>
</comment>
<name>A0AAV9W224_9PEZI</name>
<dbReference type="AlphaFoldDB" id="A0AAV9W224"/>
<evidence type="ECO:0000313" key="1">
    <source>
        <dbReference type="EMBL" id="KAK6500044.1"/>
    </source>
</evidence>
<proteinExistence type="predicted"/>